<dbReference type="eggNOG" id="ENOG5030QBN">
    <property type="taxonomic scope" value="Bacteria"/>
</dbReference>
<name>B7K670_RIPO1</name>
<dbReference type="RefSeq" id="WP_015785172.1">
    <property type="nucleotide sequence ID" value="NC_011726.1"/>
</dbReference>
<dbReference type="EMBL" id="CP001287">
    <property type="protein sequence ID" value="ACK68123.1"/>
    <property type="molecule type" value="Genomic_DNA"/>
</dbReference>
<keyword evidence="4" id="KW-1185">Reference proteome</keyword>
<dbReference type="STRING" id="41431.PCC8801_4193"/>
<dbReference type="KEGG" id="cyp:PCC8801_4193"/>
<keyword evidence="2" id="KW-0472">Membrane</keyword>
<dbReference type="AlphaFoldDB" id="B7K670"/>
<evidence type="ECO:0000256" key="2">
    <source>
        <dbReference type="SAM" id="Phobius"/>
    </source>
</evidence>
<keyword evidence="2" id="KW-0812">Transmembrane</keyword>
<keyword evidence="1" id="KW-0175">Coiled coil</keyword>
<evidence type="ECO:0000313" key="4">
    <source>
        <dbReference type="Proteomes" id="UP000008204"/>
    </source>
</evidence>
<proteinExistence type="predicted"/>
<protein>
    <submittedName>
        <fullName evidence="3">Uncharacterized protein</fullName>
    </submittedName>
</protein>
<reference evidence="4" key="1">
    <citation type="journal article" date="2011" name="MBio">
        <title>Novel metabolic attributes of the genus Cyanothece, comprising a group of unicellular nitrogen-fixing Cyanobacteria.</title>
        <authorList>
            <person name="Bandyopadhyay A."/>
            <person name="Elvitigala T."/>
            <person name="Welsh E."/>
            <person name="Stockel J."/>
            <person name="Liberton M."/>
            <person name="Min H."/>
            <person name="Sherman L.A."/>
            <person name="Pakrasi H.B."/>
        </authorList>
    </citation>
    <scope>NUCLEOTIDE SEQUENCE [LARGE SCALE GENOMIC DNA]</scope>
    <source>
        <strain evidence="4">PCC 8801</strain>
    </source>
</reference>
<sequence length="116" mass="13271">MTEREFQTIIDKLDSLENKVIKVDQDNQLLSEKLELYREEAKLEAKLLAEKLELYQKVSQEKLEAFQEANKQQIEANRQQIQAFQEANKQQLNVSLGVLVTAAVTILASVILGMSH</sequence>
<accession>B7K670</accession>
<feature type="coiled-coil region" evidence="1">
    <location>
        <begin position="13"/>
        <end position="58"/>
    </location>
</feature>
<evidence type="ECO:0000256" key="1">
    <source>
        <dbReference type="SAM" id="Coils"/>
    </source>
</evidence>
<dbReference type="OrthoDB" id="427829at2"/>
<dbReference type="Proteomes" id="UP000008204">
    <property type="component" value="Chromosome"/>
</dbReference>
<dbReference type="HOGENOM" id="CLU_2104947_0_0_3"/>
<gene>
    <name evidence="3" type="ordered locus">PCC8801_4193</name>
</gene>
<feature type="transmembrane region" description="Helical" evidence="2">
    <location>
        <begin position="94"/>
        <end position="114"/>
    </location>
</feature>
<evidence type="ECO:0000313" key="3">
    <source>
        <dbReference type="EMBL" id="ACK68123.1"/>
    </source>
</evidence>
<organism evidence="3 4">
    <name type="scientific">Rippkaea orientalis (strain PCC 8801 / RF-1)</name>
    <name type="common">Cyanothece sp. (strain PCC 8801)</name>
    <dbReference type="NCBI Taxonomy" id="41431"/>
    <lineage>
        <taxon>Bacteria</taxon>
        <taxon>Bacillati</taxon>
        <taxon>Cyanobacteriota</taxon>
        <taxon>Cyanophyceae</taxon>
        <taxon>Oscillatoriophycideae</taxon>
        <taxon>Chroococcales</taxon>
        <taxon>Aphanothecaceae</taxon>
        <taxon>Rippkaea</taxon>
        <taxon>Rippkaea orientalis</taxon>
    </lineage>
</organism>
<keyword evidence="2" id="KW-1133">Transmembrane helix</keyword>